<accession>A0A0E9WFX4</accession>
<protein>
    <submittedName>
        <fullName evidence="1">Uncharacterized protein</fullName>
    </submittedName>
</protein>
<evidence type="ECO:0000313" key="1">
    <source>
        <dbReference type="EMBL" id="JAH89237.1"/>
    </source>
</evidence>
<reference evidence="1" key="2">
    <citation type="journal article" date="2015" name="Fish Shellfish Immunol.">
        <title>Early steps in the European eel (Anguilla anguilla)-Vibrio vulnificus interaction in the gills: Role of the RtxA13 toxin.</title>
        <authorList>
            <person name="Callol A."/>
            <person name="Pajuelo D."/>
            <person name="Ebbesson L."/>
            <person name="Teles M."/>
            <person name="MacKenzie S."/>
            <person name="Amaro C."/>
        </authorList>
    </citation>
    <scope>NUCLEOTIDE SEQUENCE</scope>
</reference>
<name>A0A0E9WFX4_ANGAN</name>
<organism evidence="1">
    <name type="scientific">Anguilla anguilla</name>
    <name type="common">European freshwater eel</name>
    <name type="synonym">Muraena anguilla</name>
    <dbReference type="NCBI Taxonomy" id="7936"/>
    <lineage>
        <taxon>Eukaryota</taxon>
        <taxon>Metazoa</taxon>
        <taxon>Chordata</taxon>
        <taxon>Craniata</taxon>
        <taxon>Vertebrata</taxon>
        <taxon>Euteleostomi</taxon>
        <taxon>Actinopterygii</taxon>
        <taxon>Neopterygii</taxon>
        <taxon>Teleostei</taxon>
        <taxon>Anguilliformes</taxon>
        <taxon>Anguillidae</taxon>
        <taxon>Anguilla</taxon>
    </lineage>
</organism>
<dbReference type="AlphaFoldDB" id="A0A0E9WFX4"/>
<sequence>MTHSWGGGVWFEDSSKMAETANMTDFGVSWGNACCTLNLIKCLKTCHQKNYDEFTVMKLQLTNKRQTGKANETTTIAA</sequence>
<reference evidence="1" key="1">
    <citation type="submission" date="2014-11" db="EMBL/GenBank/DDBJ databases">
        <authorList>
            <person name="Amaro Gonzalez C."/>
        </authorList>
    </citation>
    <scope>NUCLEOTIDE SEQUENCE</scope>
</reference>
<dbReference type="EMBL" id="GBXM01019340">
    <property type="protein sequence ID" value="JAH89237.1"/>
    <property type="molecule type" value="Transcribed_RNA"/>
</dbReference>
<proteinExistence type="predicted"/>